<dbReference type="EMBL" id="JARK01000019">
    <property type="protein sequence ID" value="EYC45716.1"/>
    <property type="molecule type" value="Genomic_DNA"/>
</dbReference>
<dbReference type="AlphaFoldDB" id="A0A016X1J1"/>
<reference evidence="2" key="1">
    <citation type="journal article" date="2015" name="Nat. Genet.">
        <title>The genome and transcriptome of the zoonotic hookworm Ancylostoma ceylanicum identify infection-specific gene families.</title>
        <authorList>
            <person name="Schwarz E.M."/>
            <person name="Hu Y."/>
            <person name="Antoshechkin I."/>
            <person name="Miller M.M."/>
            <person name="Sternberg P.W."/>
            <person name="Aroian R.V."/>
        </authorList>
    </citation>
    <scope>NUCLEOTIDE SEQUENCE</scope>
    <source>
        <strain evidence="2">HY135</strain>
    </source>
</reference>
<accession>A0A016X1J1</accession>
<evidence type="ECO:0000313" key="1">
    <source>
        <dbReference type="EMBL" id="EYC45716.1"/>
    </source>
</evidence>
<comment type="caution">
    <text evidence="1">The sequence shown here is derived from an EMBL/GenBank/DDBJ whole genome shotgun (WGS) entry which is preliminary data.</text>
</comment>
<sequence length="84" mass="9753">MSGPKAADHSKQFEKTIDKQVKWDRLEEWSDNNISQVFKQAEPGDLIELKITVDFKNAPGYTTAEEKKELMNRITQLEGHYMPK</sequence>
<gene>
    <name evidence="1" type="primary">Acey_s0419.g1131</name>
    <name evidence="1" type="ORF">Y032_0419g1131</name>
</gene>
<organism evidence="1 2">
    <name type="scientific">Ancylostoma ceylanicum</name>
    <dbReference type="NCBI Taxonomy" id="53326"/>
    <lineage>
        <taxon>Eukaryota</taxon>
        <taxon>Metazoa</taxon>
        <taxon>Ecdysozoa</taxon>
        <taxon>Nematoda</taxon>
        <taxon>Chromadorea</taxon>
        <taxon>Rhabditida</taxon>
        <taxon>Rhabditina</taxon>
        <taxon>Rhabditomorpha</taxon>
        <taxon>Strongyloidea</taxon>
        <taxon>Ancylostomatidae</taxon>
        <taxon>Ancylostomatinae</taxon>
        <taxon>Ancylostoma</taxon>
    </lineage>
</organism>
<protein>
    <submittedName>
        <fullName evidence="1">Uncharacterized protein</fullName>
    </submittedName>
</protein>
<keyword evidence="2" id="KW-1185">Reference proteome</keyword>
<dbReference type="OrthoDB" id="5840750at2759"/>
<proteinExistence type="predicted"/>
<dbReference type="Proteomes" id="UP000024635">
    <property type="component" value="Unassembled WGS sequence"/>
</dbReference>
<name>A0A016X1J1_9BILA</name>
<evidence type="ECO:0000313" key="2">
    <source>
        <dbReference type="Proteomes" id="UP000024635"/>
    </source>
</evidence>